<keyword evidence="2" id="KW-1185">Reference proteome</keyword>
<dbReference type="EMBL" id="JACCFS010000001">
    <property type="protein sequence ID" value="NYJ36750.1"/>
    <property type="molecule type" value="Genomic_DNA"/>
</dbReference>
<accession>A0A7Z0JCT6</accession>
<dbReference type="Proteomes" id="UP000572051">
    <property type="component" value="Unassembled WGS sequence"/>
</dbReference>
<comment type="caution">
    <text evidence="1">The sequence shown here is derived from an EMBL/GenBank/DDBJ whole genome shotgun (WGS) entry which is preliminary data.</text>
</comment>
<evidence type="ECO:0000313" key="2">
    <source>
        <dbReference type="Proteomes" id="UP000572051"/>
    </source>
</evidence>
<organism evidence="1 2">
    <name type="scientific">Nocardiopsis aegyptia</name>
    <dbReference type="NCBI Taxonomy" id="220378"/>
    <lineage>
        <taxon>Bacteria</taxon>
        <taxon>Bacillati</taxon>
        <taxon>Actinomycetota</taxon>
        <taxon>Actinomycetes</taxon>
        <taxon>Streptosporangiales</taxon>
        <taxon>Nocardiopsidaceae</taxon>
        <taxon>Nocardiopsis</taxon>
    </lineage>
</organism>
<reference evidence="1 2" key="1">
    <citation type="submission" date="2020-07" db="EMBL/GenBank/DDBJ databases">
        <title>Sequencing the genomes of 1000 actinobacteria strains.</title>
        <authorList>
            <person name="Klenk H.-P."/>
        </authorList>
    </citation>
    <scope>NUCLEOTIDE SEQUENCE [LARGE SCALE GENOMIC DNA]</scope>
    <source>
        <strain evidence="1 2">DSM 44442</strain>
    </source>
</reference>
<sequence>MSTPVLSWFAGGLSVCGSAVLLWAATSAYRSGDGHP</sequence>
<protein>
    <submittedName>
        <fullName evidence="1">Uncharacterized protein</fullName>
    </submittedName>
</protein>
<name>A0A7Z0JCT6_9ACTN</name>
<gene>
    <name evidence="1" type="ORF">HNR10_004631</name>
</gene>
<dbReference type="AlphaFoldDB" id="A0A7Z0JCT6"/>
<proteinExistence type="predicted"/>
<evidence type="ECO:0000313" key="1">
    <source>
        <dbReference type="EMBL" id="NYJ36750.1"/>
    </source>
</evidence>